<proteinExistence type="predicted"/>
<keyword evidence="3" id="KW-1185">Reference proteome</keyword>
<protein>
    <submittedName>
        <fullName evidence="2">Uncharacterized protein</fullName>
    </submittedName>
</protein>
<sequence length="216" mass="23739">MMKTFLFVASLALVMSSCKKNAETSAKVETKADTISVDDENAGYEMNAEVTTSENYEMFIPDGYDLLAKAEGDINNDGISDLVMVVKSQQEKADEMPGEDVSGRILILLTKDSKGMYSRAGENTNAILAKNEGGAASDDPFEGIEITPGKFNITHMGGAAERWSYEHVFTYDKAANAWFLTEKNTGSFSTMDPTAENMEKETPKQFGKINFLDFKL</sequence>
<evidence type="ECO:0000313" key="3">
    <source>
        <dbReference type="Proteomes" id="UP000610746"/>
    </source>
</evidence>
<dbReference type="PROSITE" id="PS51257">
    <property type="entry name" value="PROKAR_LIPOPROTEIN"/>
    <property type="match status" value="1"/>
</dbReference>
<dbReference type="Proteomes" id="UP000610746">
    <property type="component" value="Unassembled WGS sequence"/>
</dbReference>
<name>A0A8J8G968_9FLAO</name>
<feature type="signal peptide" evidence="1">
    <location>
        <begin position="1"/>
        <end position="22"/>
    </location>
</feature>
<gene>
    <name evidence="2" type="ORF">HNQ03_000348</name>
</gene>
<evidence type="ECO:0000313" key="2">
    <source>
        <dbReference type="EMBL" id="NRS91282.1"/>
    </source>
</evidence>
<evidence type="ECO:0000256" key="1">
    <source>
        <dbReference type="SAM" id="SignalP"/>
    </source>
</evidence>
<keyword evidence="1" id="KW-0732">Signal</keyword>
<accession>A0A8J8G968</accession>
<comment type="caution">
    <text evidence="2">The sequence shown here is derived from an EMBL/GenBank/DDBJ whole genome shotgun (WGS) entry which is preliminary data.</text>
</comment>
<dbReference type="AlphaFoldDB" id="A0A8J8G968"/>
<reference evidence="2" key="1">
    <citation type="submission" date="2020-05" db="EMBL/GenBank/DDBJ databases">
        <title>Genomic Encyclopedia of Type Strains, Phase IV (KMG-V): Genome sequencing to study the core and pangenomes of soil and plant-associated prokaryotes.</title>
        <authorList>
            <person name="Whitman W."/>
        </authorList>
    </citation>
    <scope>NUCLEOTIDE SEQUENCE</scope>
    <source>
        <strain evidence="2">16F</strain>
    </source>
</reference>
<feature type="chain" id="PRO_5035172114" evidence="1">
    <location>
        <begin position="23"/>
        <end position="216"/>
    </location>
</feature>
<dbReference type="EMBL" id="JABSNO010000002">
    <property type="protein sequence ID" value="NRS91282.1"/>
    <property type="molecule type" value="Genomic_DNA"/>
</dbReference>
<dbReference type="RefSeq" id="WP_173777917.1">
    <property type="nucleotide sequence ID" value="NZ_JABSNO010000002.1"/>
</dbReference>
<organism evidence="2 3">
    <name type="scientific">Frigoriflavimonas asaccharolytica</name>
    <dbReference type="NCBI Taxonomy" id="2735899"/>
    <lineage>
        <taxon>Bacteria</taxon>
        <taxon>Pseudomonadati</taxon>
        <taxon>Bacteroidota</taxon>
        <taxon>Flavobacteriia</taxon>
        <taxon>Flavobacteriales</taxon>
        <taxon>Weeksellaceae</taxon>
        <taxon>Frigoriflavimonas</taxon>
    </lineage>
</organism>